<dbReference type="STRING" id="1122209.SAMN02745752_02288"/>
<dbReference type="InterPro" id="IPR026268">
    <property type="entry name" value="RseC"/>
</dbReference>
<dbReference type="PIRSF" id="PIRSF004923">
    <property type="entry name" value="RseC"/>
    <property type="match status" value="1"/>
</dbReference>
<accession>A0A1K1YKC6</accession>
<reference evidence="2 3" key="1">
    <citation type="submission" date="2016-11" db="EMBL/GenBank/DDBJ databases">
        <authorList>
            <person name="Jaros S."/>
            <person name="Januszkiewicz K."/>
            <person name="Wedrychowicz H."/>
        </authorList>
    </citation>
    <scope>NUCLEOTIDE SEQUENCE [LARGE SCALE GENOMIC DNA]</scope>
    <source>
        <strain evidence="2 3">DSM 21637</strain>
    </source>
</reference>
<feature type="transmembrane region" description="Helical" evidence="1">
    <location>
        <begin position="104"/>
        <end position="123"/>
    </location>
</feature>
<evidence type="ECO:0000313" key="3">
    <source>
        <dbReference type="Proteomes" id="UP000182350"/>
    </source>
</evidence>
<feature type="transmembrane region" description="Helical" evidence="1">
    <location>
        <begin position="79"/>
        <end position="98"/>
    </location>
</feature>
<dbReference type="Pfam" id="PF04246">
    <property type="entry name" value="RseC_MucC"/>
    <property type="match status" value="1"/>
</dbReference>
<evidence type="ECO:0000256" key="1">
    <source>
        <dbReference type="SAM" id="Phobius"/>
    </source>
</evidence>
<dbReference type="PANTHER" id="PTHR35867">
    <property type="entry name" value="PROTEIN RSEC"/>
    <property type="match status" value="1"/>
</dbReference>
<keyword evidence="1" id="KW-0472">Membrane</keyword>
<dbReference type="Proteomes" id="UP000182350">
    <property type="component" value="Unassembled WGS sequence"/>
</dbReference>
<keyword evidence="1" id="KW-1133">Transmembrane helix</keyword>
<proteinExistence type="predicted"/>
<organism evidence="2 3">
    <name type="scientific">Marinospirillum alkaliphilum DSM 21637</name>
    <dbReference type="NCBI Taxonomy" id="1122209"/>
    <lineage>
        <taxon>Bacteria</taxon>
        <taxon>Pseudomonadati</taxon>
        <taxon>Pseudomonadota</taxon>
        <taxon>Gammaproteobacteria</taxon>
        <taxon>Oceanospirillales</taxon>
        <taxon>Oceanospirillaceae</taxon>
        <taxon>Marinospirillum</taxon>
    </lineage>
</organism>
<gene>
    <name evidence="2" type="ORF">SAMN02745752_02288</name>
</gene>
<dbReference type="InterPro" id="IPR007359">
    <property type="entry name" value="SigmaE_reg_RseC_MucC"/>
</dbReference>
<dbReference type="EMBL" id="FPJW01000008">
    <property type="protein sequence ID" value="SFX62286.1"/>
    <property type="molecule type" value="Genomic_DNA"/>
</dbReference>
<dbReference type="PANTHER" id="PTHR35867:SF1">
    <property type="entry name" value="PROTEIN RSEC"/>
    <property type="match status" value="1"/>
</dbReference>
<dbReference type="RefSeq" id="WP_072326614.1">
    <property type="nucleotide sequence ID" value="NZ_FPJW01000008.1"/>
</dbReference>
<protein>
    <submittedName>
        <fullName evidence="2">Positive regulator of sigma(E), RseC/MucC</fullName>
    </submittedName>
</protein>
<keyword evidence="3" id="KW-1185">Reference proteome</keyword>
<dbReference type="AlphaFoldDB" id="A0A1K1YKC6"/>
<evidence type="ECO:0000313" key="2">
    <source>
        <dbReference type="EMBL" id="SFX62286.1"/>
    </source>
</evidence>
<sequence>MQQVTQQAEVVAVAAGQVQVRACAASGCSSCSLAGGCGQGLLARWLLRAPPLLTLPTALILQPGDRVLLAMDAAGLHRAALLQFVLPLLTLLLLALVAEMLGAGALLTGLLALVGLLAGLWLARRLARAPVLTLLHRIEPESSSLTE</sequence>
<name>A0A1K1YKC6_9GAMM</name>
<keyword evidence="1" id="KW-0812">Transmembrane</keyword>